<dbReference type="Proteomes" id="UP001161247">
    <property type="component" value="Chromosome 8"/>
</dbReference>
<evidence type="ECO:0000256" key="1">
    <source>
        <dbReference type="SAM" id="MobiDB-lite"/>
    </source>
</evidence>
<gene>
    <name evidence="2" type="ORF">OLC1_LOCUS22101</name>
</gene>
<proteinExistence type="predicted"/>
<organism evidence="2 3">
    <name type="scientific">Oldenlandia corymbosa var. corymbosa</name>
    <dbReference type="NCBI Taxonomy" id="529605"/>
    <lineage>
        <taxon>Eukaryota</taxon>
        <taxon>Viridiplantae</taxon>
        <taxon>Streptophyta</taxon>
        <taxon>Embryophyta</taxon>
        <taxon>Tracheophyta</taxon>
        <taxon>Spermatophyta</taxon>
        <taxon>Magnoliopsida</taxon>
        <taxon>eudicotyledons</taxon>
        <taxon>Gunneridae</taxon>
        <taxon>Pentapetalae</taxon>
        <taxon>asterids</taxon>
        <taxon>lamiids</taxon>
        <taxon>Gentianales</taxon>
        <taxon>Rubiaceae</taxon>
        <taxon>Rubioideae</taxon>
        <taxon>Spermacoceae</taxon>
        <taxon>Hedyotis-Oldenlandia complex</taxon>
        <taxon>Oldenlandia</taxon>
    </lineage>
</organism>
<reference evidence="2" key="1">
    <citation type="submission" date="2023-03" db="EMBL/GenBank/DDBJ databases">
        <authorList>
            <person name="Julca I."/>
        </authorList>
    </citation>
    <scope>NUCLEOTIDE SEQUENCE</scope>
</reference>
<dbReference type="AlphaFoldDB" id="A0AAV1E741"/>
<evidence type="ECO:0000313" key="3">
    <source>
        <dbReference type="Proteomes" id="UP001161247"/>
    </source>
</evidence>
<feature type="region of interest" description="Disordered" evidence="1">
    <location>
        <begin position="1"/>
        <end position="76"/>
    </location>
</feature>
<feature type="compositionally biased region" description="Acidic residues" evidence="1">
    <location>
        <begin position="26"/>
        <end position="47"/>
    </location>
</feature>
<feature type="region of interest" description="Disordered" evidence="1">
    <location>
        <begin position="101"/>
        <end position="146"/>
    </location>
</feature>
<name>A0AAV1E741_OLDCO</name>
<evidence type="ECO:0000313" key="2">
    <source>
        <dbReference type="EMBL" id="CAI9115606.1"/>
    </source>
</evidence>
<protein>
    <submittedName>
        <fullName evidence="2">OLC1v1016548C1</fullName>
    </submittedName>
</protein>
<dbReference type="EMBL" id="OX459125">
    <property type="protein sequence ID" value="CAI9115606.1"/>
    <property type="molecule type" value="Genomic_DNA"/>
</dbReference>
<feature type="compositionally biased region" description="Low complexity" evidence="1">
    <location>
        <begin position="51"/>
        <end position="67"/>
    </location>
</feature>
<sequence>MKMTQVNMGGVPFETRSSQPINVPEYSEDDLKEENEDEENEFDEDDVQGISTSSRPRPSRASHASPPLIDPVIPRRGPVSTGVFTRPPPLIDPVCPRGGPVSTGVSTRPPPLIDPECPRRGPGFTGVSTRPVTTIASSGGSSQSRVSDEIDPAIWLMTDEVPGGPKDGSVIPSFLGHIAYHLWHGYHRPILKIFKGEKILNKLKLWYRNMDDVVKGKIRGTGLGHLLHTSYDDIDLGLGGRVTRTGNDRPRVHDWIPPSYAGLTSVPDRLLQVRERLDRFTELEWMNELRKITRDLIKKVKVSDRDLAAEYDEKLQDTMVRYYKAP</sequence>
<keyword evidence="3" id="KW-1185">Reference proteome</keyword>
<feature type="compositionally biased region" description="Polar residues" evidence="1">
    <location>
        <begin position="126"/>
        <end position="136"/>
    </location>
</feature>
<accession>A0AAV1E741</accession>